<evidence type="ECO:0000313" key="4">
    <source>
        <dbReference type="Proteomes" id="UP001055057"/>
    </source>
</evidence>
<gene>
    <name evidence="3" type="ORF">MPOCJGCO_3184</name>
</gene>
<evidence type="ECO:0000313" key="3">
    <source>
        <dbReference type="EMBL" id="GJE61063.1"/>
    </source>
</evidence>
<name>A0ABQ4U0Q2_9HYPH</name>
<reference evidence="3" key="2">
    <citation type="submission" date="2021-08" db="EMBL/GenBank/DDBJ databases">
        <authorList>
            <person name="Tani A."/>
            <person name="Ola A."/>
            <person name="Ogura Y."/>
            <person name="Katsura K."/>
            <person name="Hayashi T."/>
        </authorList>
    </citation>
    <scope>NUCLEOTIDE SEQUENCE</scope>
    <source>
        <strain evidence="3">DSM 23632</strain>
    </source>
</reference>
<dbReference type="RefSeq" id="WP_238183642.1">
    <property type="nucleotide sequence ID" value="NZ_BPRB01000186.1"/>
</dbReference>
<keyword evidence="2" id="KW-0812">Transmembrane</keyword>
<protein>
    <submittedName>
        <fullName evidence="3">Uncharacterized protein</fullName>
    </submittedName>
</protein>
<organism evidence="3 4">
    <name type="scientific">Methylobacterium trifolii</name>
    <dbReference type="NCBI Taxonomy" id="1003092"/>
    <lineage>
        <taxon>Bacteria</taxon>
        <taxon>Pseudomonadati</taxon>
        <taxon>Pseudomonadota</taxon>
        <taxon>Alphaproteobacteria</taxon>
        <taxon>Hyphomicrobiales</taxon>
        <taxon>Methylobacteriaceae</taxon>
        <taxon>Methylobacterium</taxon>
    </lineage>
</organism>
<keyword evidence="2" id="KW-1133">Transmembrane helix</keyword>
<sequence>MRHLSLPHRAPRRSLTRRALTAHRPRPPTWDKVQRNRRDLRLSDVILGMLGLTLLGALGIMVGAGLLDRALAP</sequence>
<evidence type="ECO:0000256" key="1">
    <source>
        <dbReference type="SAM" id="MobiDB-lite"/>
    </source>
</evidence>
<feature type="region of interest" description="Disordered" evidence="1">
    <location>
        <begin position="1"/>
        <end position="31"/>
    </location>
</feature>
<feature type="transmembrane region" description="Helical" evidence="2">
    <location>
        <begin position="45"/>
        <end position="67"/>
    </location>
</feature>
<reference evidence="3" key="1">
    <citation type="journal article" date="2021" name="Front. Microbiol.">
        <title>Comprehensive Comparative Genomics and Phenotyping of Methylobacterium Species.</title>
        <authorList>
            <person name="Alessa O."/>
            <person name="Ogura Y."/>
            <person name="Fujitani Y."/>
            <person name="Takami H."/>
            <person name="Hayashi T."/>
            <person name="Sahin N."/>
            <person name="Tani A."/>
        </authorList>
    </citation>
    <scope>NUCLEOTIDE SEQUENCE</scope>
    <source>
        <strain evidence="3">DSM 23632</strain>
    </source>
</reference>
<feature type="compositionally biased region" description="Basic residues" evidence="1">
    <location>
        <begin position="1"/>
        <end position="26"/>
    </location>
</feature>
<keyword evidence="4" id="KW-1185">Reference proteome</keyword>
<comment type="caution">
    <text evidence="3">The sequence shown here is derived from an EMBL/GenBank/DDBJ whole genome shotgun (WGS) entry which is preliminary data.</text>
</comment>
<dbReference type="EMBL" id="BPRB01000186">
    <property type="protein sequence ID" value="GJE61063.1"/>
    <property type="molecule type" value="Genomic_DNA"/>
</dbReference>
<accession>A0ABQ4U0Q2</accession>
<proteinExistence type="predicted"/>
<keyword evidence="2" id="KW-0472">Membrane</keyword>
<dbReference type="Proteomes" id="UP001055057">
    <property type="component" value="Unassembled WGS sequence"/>
</dbReference>
<evidence type="ECO:0000256" key="2">
    <source>
        <dbReference type="SAM" id="Phobius"/>
    </source>
</evidence>